<evidence type="ECO:0000256" key="1">
    <source>
        <dbReference type="ARBA" id="ARBA00008168"/>
    </source>
</evidence>
<comment type="caution">
    <text evidence="5">The sequence shown here is derived from an EMBL/GenBank/DDBJ whole genome shotgun (WGS) entry which is preliminary data.</text>
</comment>
<name>A0A5B0DRF1_9HYPH</name>
<dbReference type="SUPFAM" id="SSF55229">
    <property type="entry name" value="Cell division protein MinE topological specificity domain"/>
    <property type="match status" value="1"/>
</dbReference>
<evidence type="ECO:0000313" key="6">
    <source>
        <dbReference type="Proteomes" id="UP000324738"/>
    </source>
</evidence>
<dbReference type="HAMAP" id="MF_00262">
    <property type="entry name" value="MinE"/>
    <property type="match status" value="1"/>
</dbReference>
<dbReference type="Proteomes" id="UP000324738">
    <property type="component" value="Unassembled WGS sequence"/>
</dbReference>
<sequence length="93" mass="10140">MNLFSMFSRRNTAPAARERLQLLLAHERAVSGQSDLLATLREEILAVIAKHVSIDPEKVKVTLDKGDAISTLEVDIELPLADITATQMKAANG</sequence>
<evidence type="ECO:0000256" key="3">
    <source>
        <dbReference type="ARBA" id="ARBA00025265"/>
    </source>
</evidence>
<gene>
    <name evidence="4 5" type="primary">minE</name>
    <name evidence="5" type="ORF">FPY71_15450</name>
</gene>
<keyword evidence="4 5" id="KW-0132">Cell division</keyword>
<comment type="function">
    <text evidence="3 4">Prevents the cell division inhibition by proteins MinC and MinD at internal division sites while permitting inhibition at polar sites. This ensures cell division at the proper site by restricting the formation of a division septum at the midpoint of the long axis of the cell.</text>
</comment>
<dbReference type="NCBIfam" id="TIGR01215">
    <property type="entry name" value="minE"/>
    <property type="match status" value="1"/>
</dbReference>
<evidence type="ECO:0000313" key="5">
    <source>
        <dbReference type="EMBL" id="KAA0968953.1"/>
    </source>
</evidence>
<comment type="similarity">
    <text evidence="1 4">Belongs to the MinE family.</text>
</comment>
<evidence type="ECO:0000256" key="2">
    <source>
        <dbReference type="ARBA" id="ARBA00020112"/>
    </source>
</evidence>
<proteinExistence type="inferred from homology"/>
<evidence type="ECO:0000256" key="4">
    <source>
        <dbReference type="HAMAP-Rule" id="MF_00262"/>
    </source>
</evidence>
<dbReference type="NCBIfam" id="NF001422">
    <property type="entry name" value="PRK00296.1"/>
    <property type="match status" value="1"/>
</dbReference>
<keyword evidence="6" id="KW-1185">Reference proteome</keyword>
<dbReference type="Gene3D" id="3.30.1070.10">
    <property type="entry name" value="Cell division topological specificity factor MinE"/>
    <property type="match status" value="1"/>
</dbReference>
<protein>
    <recommendedName>
        <fullName evidence="2 4">Cell division topological specificity factor</fullName>
    </recommendedName>
</protein>
<dbReference type="InterPro" id="IPR036707">
    <property type="entry name" value="MinE_sf"/>
</dbReference>
<dbReference type="EMBL" id="VTWH01000004">
    <property type="protein sequence ID" value="KAA0968953.1"/>
    <property type="molecule type" value="Genomic_DNA"/>
</dbReference>
<dbReference type="RefSeq" id="WP_149301227.1">
    <property type="nucleotide sequence ID" value="NZ_VTWH01000004.1"/>
</dbReference>
<dbReference type="InterPro" id="IPR005527">
    <property type="entry name" value="MinE"/>
</dbReference>
<keyword evidence="4" id="KW-0131">Cell cycle</keyword>
<dbReference type="Pfam" id="PF03776">
    <property type="entry name" value="MinE"/>
    <property type="match status" value="1"/>
</dbReference>
<dbReference type="GO" id="GO:0051301">
    <property type="term" value="P:cell division"/>
    <property type="evidence" value="ECO:0007669"/>
    <property type="project" value="UniProtKB-KW"/>
</dbReference>
<organism evidence="5 6">
    <name type="scientific">Aureimonas fodinaquatilis</name>
    <dbReference type="NCBI Taxonomy" id="2565783"/>
    <lineage>
        <taxon>Bacteria</taxon>
        <taxon>Pseudomonadati</taxon>
        <taxon>Pseudomonadota</taxon>
        <taxon>Alphaproteobacteria</taxon>
        <taxon>Hyphomicrobiales</taxon>
        <taxon>Aurantimonadaceae</taxon>
        <taxon>Aureimonas</taxon>
    </lineage>
</organism>
<dbReference type="GO" id="GO:0032955">
    <property type="term" value="P:regulation of division septum assembly"/>
    <property type="evidence" value="ECO:0007669"/>
    <property type="project" value="InterPro"/>
</dbReference>
<accession>A0A5B0DRF1</accession>
<dbReference type="OrthoDB" id="9802655at2"/>
<reference evidence="5 6" key="1">
    <citation type="submission" date="2019-08" db="EMBL/GenBank/DDBJ databases">
        <title>Aureimonas fodiniaquatilis sp. nov., isolated from a coal mine wastewater.</title>
        <authorList>
            <person name="Kim W."/>
        </authorList>
    </citation>
    <scope>NUCLEOTIDE SEQUENCE [LARGE SCALE GENOMIC DNA]</scope>
    <source>
        <strain evidence="5 6">CAU 1482</strain>
    </source>
</reference>
<dbReference type="AlphaFoldDB" id="A0A5B0DRF1"/>